<dbReference type="InterPro" id="IPR025007">
    <property type="entry name" value="DUF3899"/>
</dbReference>
<gene>
    <name evidence="3" type="ORF">CWO92_00840</name>
</gene>
<proteinExistence type="predicted"/>
<accession>A0A2N3LPT8</accession>
<evidence type="ECO:0000313" key="3">
    <source>
        <dbReference type="EMBL" id="PKR86641.1"/>
    </source>
</evidence>
<dbReference type="Pfam" id="PF13038">
    <property type="entry name" value="DUF3899"/>
    <property type="match status" value="1"/>
</dbReference>
<evidence type="ECO:0000256" key="1">
    <source>
        <dbReference type="SAM" id="Phobius"/>
    </source>
</evidence>
<comment type="caution">
    <text evidence="3">The sequence shown here is derived from an EMBL/GenBank/DDBJ whole genome shotgun (WGS) entry which is preliminary data.</text>
</comment>
<dbReference type="EMBL" id="PIQO01000001">
    <property type="protein sequence ID" value="PKR86641.1"/>
    <property type="molecule type" value="Genomic_DNA"/>
</dbReference>
<feature type="transmembrane region" description="Helical" evidence="1">
    <location>
        <begin position="7"/>
        <end position="25"/>
    </location>
</feature>
<dbReference type="RefSeq" id="WP_101352292.1">
    <property type="nucleotide sequence ID" value="NZ_PIQO01000001.1"/>
</dbReference>
<keyword evidence="1" id="KW-0812">Transmembrane</keyword>
<feature type="transmembrane region" description="Helical" evidence="1">
    <location>
        <begin position="103"/>
        <end position="124"/>
    </location>
</feature>
<evidence type="ECO:0000259" key="2">
    <source>
        <dbReference type="Pfam" id="PF13038"/>
    </source>
</evidence>
<dbReference type="OrthoDB" id="2428269at2"/>
<evidence type="ECO:0000313" key="4">
    <source>
        <dbReference type="Proteomes" id="UP000233440"/>
    </source>
</evidence>
<organism evidence="3 4">
    <name type="scientific">Heyndrickxia camelliae</name>
    <dbReference type="NCBI Taxonomy" id="1707093"/>
    <lineage>
        <taxon>Bacteria</taxon>
        <taxon>Bacillati</taxon>
        <taxon>Bacillota</taxon>
        <taxon>Bacilli</taxon>
        <taxon>Bacillales</taxon>
        <taxon>Bacillaceae</taxon>
        <taxon>Heyndrickxia</taxon>
    </lineage>
</organism>
<feature type="transmembrane region" description="Helical" evidence="1">
    <location>
        <begin position="37"/>
        <end position="66"/>
    </location>
</feature>
<dbReference type="Proteomes" id="UP000233440">
    <property type="component" value="Unassembled WGS sequence"/>
</dbReference>
<sequence length="126" mass="14827">MNMKKVYLSGGISFVLSFLYIFFVFHHWNFLLWTNALFYLGLIYLLTGCIILIWSSHFFSAFIHSFKHFIRILSKKEQIIQEIEGMKTGLYSAPKRLVPSKPWIYIGLCFCLLSIILSVQIVYFGR</sequence>
<keyword evidence="4" id="KW-1185">Reference proteome</keyword>
<reference evidence="3 4" key="1">
    <citation type="submission" date="2017-11" db="EMBL/GenBank/DDBJ databases">
        <title>Bacillus camelliae sp. nov., isolated from pu'er tea.</title>
        <authorList>
            <person name="Niu L."/>
        </authorList>
    </citation>
    <scope>NUCLEOTIDE SEQUENCE [LARGE SCALE GENOMIC DNA]</scope>
    <source>
        <strain evidence="3 4">7578-1</strain>
    </source>
</reference>
<keyword evidence="1" id="KW-1133">Transmembrane helix</keyword>
<name>A0A2N3LPT8_9BACI</name>
<feature type="domain" description="DUF3899" evidence="2">
    <location>
        <begin position="35"/>
        <end position="119"/>
    </location>
</feature>
<dbReference type="AlphaFoldDB" id="A0A2N3LPT8"/>
<protein>
    <recommendedName>
        <fullName evidence="2">DUF3899 domain-containing protein</fullName>
    </recommendedName>
</protein>
<keyword evidence="1" id="KW-0472">Membrane</keyword>